<dbReference type="PANTHER" id="PTHR42949">
    <property type="entry name" value="ANAEROBIC GLYCEROL-3-PHOSPHATE DEHYDROGENASE SUBUNIT B"/>
    <property type="match status" value="1"/>
</dbReference>
<dbReference type="EMBL" id="VFIY01000008">
    <property type="protein sequence ID" value="TPD60236.1"/>
    <property type="molecule type" value="Genomic_DNA"/>
</dbReference>
<reference evidence="4" key="1">
    <citation type="submission" date="2019-06" db="EMBL/GenBank/DDBJ databases">
        <title>The complete genome of Emcibacter congregatus ZYLT.</title>
        <authorList>
            <person name="Zhao Z."/>
        </authorList>
    </citation>
    <scope>NUCLEOTIDE SEQUENCE [LARGE SCALE GENOMIC DNA]</scope>
    <source>
        <strain evidence="4">MCCC 1A06723</strain>
    </source>
</reference>
<evidence type="ECO:0000313" key="4">
    <source>
        <dbReference type="Proteomes" id="UP000319148"/>
    </source>
</evidence>
<keyword evidence="1" id="KW-0560">Oxidoreductase</keyword>
<name>A0A501PKJ2_9PROT</name>
<sequence>MTQQIYDVAIIGAGPAGLAAASELVAREAKIVLLDEQARPGGQITRQPPKGFTVKNWLRGNLYKDLKKMLRDMEDHPGINWRFSVTVSGVGKTDEDLFEVWYQDEQGLHSLTARRMLVATGCYERPLVFPGATVPGVMGTGAIQTLLKSQQLLAGNRFVFTGAHPLQMIVAEQVLATGGKVEAVLFAQPFSRFTELFKHLSVPLTHWNVLLAAGRAFLRLKRAGVPVLFGRAVTRVEGQGVIDRIEVAPVSAQGEIIEGPHDYFEADRLGLCYGFQVSSELARQVGAESYWSGHRGGWLIHHDGFGQSSLPGLFVAGEVTGMAGADAGMAEGHIAGLGLLRSLDLLDERSSVRLVVPFRKQLRRHLRFARYLSDFSRLPPKLATSLRTDDSLLCRCENIKCSDLKTILRGNPRLGRSGSIKLQSRIGMGLCQGRLCYANFADLVSDQTGKSPEDIGPFQAQWPAKPLLISDIIKK</sequence>
<dbReference type="OrthoDB" id="9801699at2"/>
<dbReference type="PANTHER" id="PTHR42949:SF3">
    <property type="entry name" value="ANAEROBIC GLYCEROL-3-PHOSPHATE DEHYDROGENASE SUBUNIT B"/>
    <property type="match status" value="1"/>
</dbReference>
<dbReference type="InterPro" id="IPR023753">
    <property type="entry name" value="FAD/NAD-binding_dom"/>
</dbReference>
<dbReference type="PIRSF" id="PIRSF037495">
    <property type="entry name" value="Opine_OX_OoxA/HcnB"/>
    <property type="match status" value="1"/>
</dbReference>
<dbReference type="Proteomes" id="UP000319148">
    <property type="component" value="Unassembled WGS sequence"/>
</dbReference>
<accession>A0A501PKJ2</accession>
<keyword evidence="4" id="KW-1185">Reference proteome</keyword>
<evidence type="ECO:0000313" key="3">
    <source>
        <dbReference type="EMBL" id="TPD60236.1"/>
    </source>
</evidence>
<feature type="domain" description="FAD/NAD(P)-binding" evidence="2">
    <location>
        <begin position="6"/>
        <end position="331"/>
    </location>
</feature>
<dbReference type="SUPFAM" id="SSF51905">
    <property type="entry name" value="FAD/NAD(P)-binding domain"/>
    <property type="match status" value="1"/>
</dbReference>
<dbReference type="InterPro" id="IPR051691">
    <property type="entry name" value="Metab_Enz_Cyan_OpOx_G3PDH"/>
</dbReference>
<dbReference type="Gene3D" id="1.10.10.1100">
    <property type="entry name" value="BFD-like [2Fe-2S]-binding domain"/>
    <property type="match status" value="1"/>
</dbReference>
<dbReference type="AlphaFoldDB" id="A0A501PKJ2"/>
<dbReference type="Pfam" id="PF07992">
    <property type="entry name" value="Pyr_redox_2"/>
    <property type="match status" value="1"/>
</dbReference>
<dbReference type="InterPro" id="IPR017224">
    <property type="entry name" value="Opine_Oxase_asu/HCN_bsu"/>
</dbReference>
<proteinExistence type="predicted"/>
<gene>
    <name evidence="3" type="ORF">FIV46_09295</name>
</gene>
<dbReference type="PRINTS" id="PR00469">
    <property type="entry name" value="PNDRDTASEII"/>
</dbReference>
<organism evidence="3 4">
    <name type="scientific">Emcibacter nanhaiensis</name>
    <dbReference type="NCBI Taxonomy" id="1505037"/>
    <lineage>
        <taxon>Bacteria</taxon>
        <taxon>Pseudomonadati</taxon>
        <taxon>Pseudomonadota</taxon>
        <taxon>Alphaproteobacteria</taxon>
        <taxon>Emcibacterales</taxon>
        <taxon>Emcibacteraceae</taxon>
        <taxon>Emcibacter</taxon>
    </lineage>
</organism>
<dbReference type="PRINTS" id="PR00368">
    <property type="entry name" value="FADPNR"/>
</dbReference>
<protein>
    <submittedName>
        <fullName evidence="3">FAD-dependent oxidoreductase</fullName>
    </submittedName>
</protein>
<dbReference type="RefSeq" id="WP_139940646.1">
    <property type="nucleotide sequence ID" value="NZ_JBHSYP010000027.1"/>
</dbReference>
<evidence type="ECO:0000259" key="2">
    <source>
        <dbReference type="Pfam" id="PF07992"/>
    </source>
</evidence>
<dbReference type="InterPro" id="IPR041854">
    <property type="entry name" value="BFD-like_2Fe2S-bd_dom_sf"/>
</dbReference>
<comment type="caution">
    <text evidence="3">The sequence shown here is derived from an EMBL/GenBank/DDBJ whole genome shotgun (WGS) entry which is preliminary data.</text>
</comment>
<dbReference type="InterPro" id="IPR036188">
    <property type="entry name" value="FAD/NAD-bd_sf"/>
</dbReference>
<dbReference type="Gene3D" id="3.50.50.60">
    <property type="entry name" value="FAD/NAD(P)-binding domain"/>
    <property type="match status" value="2"/>
</dbReference>
<dbReference type="GO" id="GO:0016491">
    <property type="term" value="F:oxidoreductase activity"/>
    <property type="evidence" value="ECO:0007669"/>
    <property type="project" value="UniProtKB-KW"/>
</dbReference>
<evidence type="ECO:0000256" key="1">
    <source>
        <dbReference type="ARBA" id="ARBA00023002"/>
    </source>
</evidence>